<dbReference type="GO" id="GO:0046872">
    <property type="term" value="F:metal ion binding"/>
    <property type="evidence" value="ECO:0007669"/>
    <property type="project" value="UniProtKB-KW"/>
</dbReference>
<dbReference type="SUPFAM" id="SSF52113">
    <property type="entry name" value="BRCT domain"/>
    <property type="match status" value="1"/>
</dbReference>
<dbReference type="EMBL" id="JRLX01000001">
    <property type="protein sequence ID" value="KGO88596.1"/>
    <property type="molecule type" value="Genomic_DNA"/>
</dbReference>
<dbReference type="InterPro" id="IPR013840">
    <property type="entry name" value="DNAligase_N"/>
</dbReference>
<evidence type="ECO:0000256" key="12">
    <source>
        <dbReference type="ARBA" id="ARBA00034005"/>
    </source>
</evidence>
<evidence type="ECO:0000256" key="15">
    <source>
        <dbReference type="SAM" id="MobiDB-lite"/>
    </source>
</evidence>
<evidence type="ECO:0000256" key="10">
    <source>
        <dbReference type="ARBA" id="ARBA00023027"/>
    </source>
</evidence>
<dbReference type="Pfam" id="PF03119">
    <property type="entry name" value="DNA_ligase_ZBD"/>
    <property type="match status" value="1"/>
</dbReference>
<feature type="binding site" evidence="14">
    <location>
        <position position="407"/>
    </location>
    <ligand>
        <name>Zn(2+)</name>
        <dbReference type="ChEBI" id="CHEBI:29105"/>
    </ligand>
</feature>
<feature type="binding site" evidence="14">
    <location>
        <begin position="80"/>
        <end position="81"/>
    </location>
    <ligand>
        <name>NAD(+)</name>
        <dbReference type="ChEBI" id="CHEBI:57540"/>
    </ligand>
</feature>
<feature type="domain" description="BRCT" evidence="16">
    <location>
        <begin position="741"/>
        <end position="820"/>
    </location>
</feature>
<dbReference type="AlphaFoldDB" id="A0A0A2MAC3"/>
<dbReference type="NCBIfam" id="TIGR00575">
    <property type="entry name" value="dnlj"/>
    <property type="match status" value="1"/>
</dbReference>
<comment type="cofactor">
    <cofactor evidence="14">
        <name>Mg(2+)</name>
        <dbReference type="ChEBI" id="CHEBI:18420"/>
    </cofactor>
    <cofactor evidence="14">
        <name>Mn(2+)</name>
        <dbReference type="ChEBI" id="CHEBI:29035"/>
    </cofactor>
</comment>
<dbReference type="PANTHER" id="PTHR23389">
    <property type="entry name" value="CHROMOSOME TRANSMISSION FIDELITY FACTOR 18"/>
    <property type="match status" value="1"/>
</dbReference>
<feature type="binding site" evidence="14">
    <location>
        <position position="422"/>
    </location>
    <ligand>
        <name>Zn(2+)</name>
        <dbReference type="ChEBI" id="CHEBI:29105"/>
    </ligand>
</feature>
<feature type="active site" description="N6-AMP-lysine intermediate" evidence="14">
    <location>
        <position position="113"/>
    </location>
</feature>
<dbReference type="EC" id="6.5.1.2" evidence="2 14"/>
<keyword evidence="18" id="KW-1185">Reference proteome</keyword>
<dbReference type="SUPFAM" id="SSF56091">
    <property type="entry name" value="DNA ligase/mRNA capping enzyme, catalytic domain"/>
    <property type="match status" value="1"/>
</dbReference>
<dbReference type="STRING" id="1121895.GCA_000378485_00493"/>
<dbReference type="HAMAP" id="MF_01588">
    <property type="entry name" value="DNA_ligase_A"/>
    <property type="match status" value="1"/>
</dbReference>
<keyword evidence="8 14" id="KW-0862">Zinc</keyword>
<evidence type="ECO:0000259" key="16">
    <source>
        <dbReference type="PROSITE" id="PS50172"/>
    </source>
</evidence>
<evidence type="ECO:0000256" key="7">
    <source>
        <dbReference type="ARBA" id="ARBA00022763"/>
    </source>
</evidence>
<feature type="binding site" evidence="14">
    <location>
        <position position="134"/>
    </location>
    <ligand>
        <name>NAD(+)</name>
        <dbReference type="ChEBI" id="CHEBI:57540"/>
    </ligand>
</feature>
<keyword evidence="11 14" id="KW-0234">DNA repair</keyword>
<evidence type="ECO:0000256" key="9">
    <source>
        <dbReference type="ARBA" id="ARBA00022842"/>
    </source>
</evidence>
<dbReference type="SMART" id="SM00532">
    <property type="entry name" value="LIGANc"/>
    <property type="match status" value="1"/>
</dbReference>
<dbReference type="PANTHER" id="PTHR23389:SF9">
    <property type="entry name" value="DNA LIGASE"/>
    <property type="match status" value="1"/>
</dbReference>
<dbReference type="NCBIfam" id="NF005932">
    <property type="entry name" value="PRK07956.1"/>
    <property type="match status" value="1"/>
</dbReference>
<dbReference type="SUPFAM" id="SSF50249">
    <property type="entry name" value="Nucleic acid-binding proteins"/>
    <property type="match status" value="1"/>
</dbReference>
<feature type="binding site" evidence="14">
    <location>
        <position position="285"/>
    </location>
    <ligand>
        <name>NAD(+)</name>
        <dbReference type="ChEBI" id="CHEBI:57540"/>
    </ligand>
</feature>
<evidence type="ECO:0000256" key="13">
    <source>
        <dbReference type="ARBA" id="ARBA00060881"/>
    </source>
</evidence>
<dbReference type="Gene3D" id="1.10.150.20">
    <property type="entry name" value="5' to 3' exonuclease, C-terminal subdomain"/>
    <property type="match status" value="2"/>
</dbReference>
<dbReference type="InterPro" id="IPR041663">
    <property type="entry name" value="DisA/LigA_HHH"/>
</dbReference>
<reference evidence="17 18" key="1">
    <citation type="submission" date="2013-09" db="EMBL/GenBank/DDBJ databases">
        <authorList>
            <person name="Zeng Z."/>
            <person name="Chen C."/>
        </authorList>
    </citation>
    <scope>NUCLEOTIDE SEQUENCE [LARGE SCALE GENOMIC DNA]</scope>
    <source>
        <strain evidence="17 18">WB 3.3-2</strain>
    </source>
</reference>
<dbReference type="Gene3D" id="3.30.470.30">
    <property type="entry name" value="DNA ligase/mRNA capping enzyme"/>
    <property type="match status" value="1"/>
</dbReference>
<dbReference type="GO" id="GO:0006281">
    <property type="term" value="P:DNA repair"/>
    <property type="evidence" value="ECO:0007669"/>
    <property type="project" value="UniProtKB-KW"/>
</dbReference>
<keyword evidence="7 14" id="KW-0227">DNA damage</keyword>
<feature type="binding site" evidence="14">
    <location>
        <position position="170"/>
    </location>
    <ligand>
        <name>NAD(+)</name>
        <dbReference type="ChEBI" id="CHEBI:57540"/>
    </ligand>
</feature>
<accession>A0A0A2MAC3</accession>
<dbReference type="RefSeq" id="WP_020211617.1">
    <property type="nucleotide sequence ID" value="NZ_JRLX01000001.1"/>
</dbReference>
<dbReference type="InterPro" id="IPR010994">
    <property type="entry name" value="RuvA_2-like"/>
</dbReference>
<evidence type="ECO:0000256" key="8">
    <source>
        <dbReference type="ARBA" id="ARBA00022833"/>
    </source>
</evidence>
<dbReference type="FunFam" id="2.40.50.140:FF:000012">
    <property type="entry name" value="DNA ligase"/>
    <property type="match status" value="1"/>
</dbReference>
<dbReference type="SMART" id="SM00292">
    <property type="entry name" value="BRCT"/>
    <property type="match status" value="1"/>
</dbReference>
<keyword evidence="14" id="KW-0464">Manganese</keyword>
<evidence type="ECO:0000256" key="6">
    <source>
        <dbReference type="ARBA" id="ARBA00022723"/>
    </source>
</evidence>
<dbReference type="InterPro" id="IPR013839">
    <property type="entry name" value="DNAligase_adenylation"/>
</dbReference>
<dbReference type="GO" id="GO:0006260">
    <property type="term" value="P:DNA replication"/>
    <property type="evidence" value="ECO:0007669"/>
    <property type="project" value="UniProtKB-KW"/>
</dbReference>
<evidence type="ECO:0000256" key="11">
    <source>
        <dbReference type="ARBA" id="ARBA00023204"/>
    </source>
</evidence>
<dbReference type="InterPro" id="IPR004150">
    <property type="entry name" value="NAD_DNA_ligase_OB"/>
</dbReference>
<evidence type="ECO:0000256" key="4">
    <source>
        <dbReference type="ARBA" id="ARBA00022598"/>
    </source>
</evidence>
<dbReference type="PROSITE" id="PS50172">
    <property type="entry name" value="BRCT"/>
    <property type="match status" value="1"/>
</dbReference>
<dbReference type="Pfam" id="PF01653">
    <property type="entry name" value="DNA_ligase_aden"/>
    <property type="match status" value="1"/>
</dbReference>
<gene>
    <name evidence="14" type="primary">ligA</name>
    <name evidence="17" type="ORF">Q765_01445</name>
</gene>
<evidence type="ECO:0000256" key="1">
    <source>
        <dbReference type="ARBA" id="ARBA00004067"/>
    </source>
</evidence>
<dbReference type="InterPro" id="IPR004149">
    <property type="entry name" value="Znf_DNAligase_C4"/>
</dbReference>
<keyword evidence="6 14" id="KW-0479">Metal-binding</keyword>
<dbReference type="eggNOG" id="COG0272">
    <property type="taxonomic scope" value="Bacteria"/>
</dbReference>
<proteinExistence type="inferred from homology"/>
<dbReference type="GO" id="GO:0003911">
    <property type="term" value="F:DNA ligase (NAD+) activity"/>
    <property type="evidence" value="ECO:0007669"/>
    <property type="project" value="UniProtKB-UniRule"/>
</dbReference>
<protein>
    <recommendedName>
        <fullName evidence="3 14">DNA ligase</fullName>
        <ecNumber evidence="2 14">6.5.1.2</ecNumber>
    </recommendedName>
    <alternativeName>
        <fullName evidence="14">Polydeoxyribonucleotide synthase [NAD(+)]</fullName>
    </alternativeName>
</protein>
<comment type="similarity">
    <text evidence="13 14">Belongs to the NAD-dependent DNA ligase family. LigA subfamily.</text>
</comment>
<keyword evidence="9 14" id="KW-0460">Magnesium</keyword>
<dbReference type="InterPro" id="IPR033136">
    <property type="entry name" value="DNA_ligase_CS"/>
</dbReference>
<evidence type="ECO:0000256" key="3">
    <source>
        <dbReference type="ARBA" id="ARBA00013308"/>
    </source>
</evidence>
<dbReference type="PROSITE" id="PS01056">
    <property type="entry name" value="DNA_LIGASE_N2"/>
    <property type="match status" value="1"/>
</dbReference>
<feature type="binding site" evidence="14">
    <location>
        <position position="111"/>
    </location>
    <ligand>
        <name>NAD(+)</name>
        <dbReference type="ChEBI" id="CHEBI:57540"/>
    </ligand>
</feature>
<evidence type="ECO:0000256" key="14">
    <source>
        <dbReference type="HAMAP-Rule" id="MF_01588"/>
    </source>
</evidence>
<feature type="region of interest" description="Disordered" evidence="15">
    <location>
        <begin position="769"/>
        <end position="801"/>
    </location>
</feature>
<evidence type="ECO:0000313" key="17">
    <source>
        <dbReference type="EMBL" id="KGO88596.1"/>
    </source>
</evidence>
<feature type="binding site" evidence="14">
    <location>
        <position position="404"/>
    </location>
    <ligand>
        <name>Zn(2+)</name>
        <dbReference type="ChEBI" id="CHEBI:29105"/>
    </ligand>
</feature>
<dbReference type="InterPro" id="IPR012340">
    <property type="entry name" value="NA-bd_OB-fold"/>
</dbReference>
<keyword evidence="5 14" id="KW-0235">DNA replication</keyword>
<feature type="binding site" evidence="14">
    <location>
        <position position="309"/>
    </location>
    <ligand>
        <name>NAD(+)</name>
        <dbReference type="ChEBI" id="CHEBI:57540"/>
    </ligand>
</feature>
<dbReference type="Gene3D" id="1.10.287.610">
    <property type="entry name" value="Helix hairpin bin"/>
    <property type="match status" value="1"/>
</dbReference>
<sequence>MDTFQTIQALREELNQHNYNYYVLDNATITDLEFDLKLKELQVLEDKHPEYFDEDSPTQRVGGGITKNFNTIAHETRMYSLDNSYSKEELLEWEKRVQKGLGTTDIQYTCELKYDGASISITYEDGKLTQAVTRGDGFQGDEVTTNIKTIRAVPIKLKGDYPPKFDIRGEIILPLEGFAKMNRELIEIGETPYANPRNTASGSLKLQDSGEVAKRPLDCLLYSIIGNNLPFKTQFEGLEKARQWGFKVPKQSALANSMEEVMAFIDHWDTHRHDMPYETDGVVIKVNDLHQQEELGYTAKSPRWAIAYKFKAERVATRLKSITYQVGRTGAITPVANLEPVQLGGTTVKRASLHNADQIAKLDVREGDEVFVEKGGEIIPKIIAVVDKDNRPKNSEPTIYITRCPECKTELVRKENEAQHYCPNFYGCPPQVTGRIAHFVSKKAMNIDSLGLGTIELLYSKEKIHNYSDLYFLKYEEIVGLEKWLDNDEAGLDNDGELQVRLDKAIYGLSKNWGNLTLTEAVEIGKKIKKITDIFTIDTSELEIDQKRFKIFISKFQSAKLNLNIEGYKNFENFVSLNYLLYLKFPNYFQDDFFSKDELNNIKFIDNLLNFERLKFDEKLYKKFETFVINISDRNRVSIQDISAKKIIESIELSKQIPFEKVLFALGINDVGEVSARNIAAHFKNIENIMTASYEELTNIRDVGKSVATNILTFFANTKNVASVNRLIQQGLKFKIEEKELSSDKLNNLTFVISGTFTISRDELKNKIEENGGKVSGSPSKNTSYLIAGDNMGPAKREKAEKDKIKIITENEFYKLINEE</sequence>
<dbReference type="InterPro" id="IPR036420">
    <property type="entry name" value="BRCT_dom_sf"/>
</dbReference>
<dbReference type="InterPro" id="IPR001679">
    <property type="entry name" value="DNA_ligase"/>
</dbReference>
<dbReference type="Gene3D" id="2.40.50.140">
    <property type="entry name" value="Nucleic acid-binding proteins"/>
    <property type="match status" value="1"/>
</dbReference>
<evidence type="ECO:0000313" key="18">
    <source>
        <dbReference type="Proteomes" id="UP000030152"/>
    </source>
</evidence>
<dbReference type="Pfam" id="PF12826">
    <property type="entry name" value="HHH_2"/>
    <property type="match status" value="1"/>
</dbReference>
<dbReference type="CDD" id="cd00114">
    <property type="entry name" value="LIGANc"/>
    <property type="match status" value="1"/>
</dbReference>
<feature type="binding site" evidence="14">
    <location>
        <begin position="31"/>
        <end position="35"/>
    </location>
    <ligand>
        <name>NAD(+)</name>
        <dbReference type="ChEBI" id="CHEBI:57540"/>
    </ligand>
</feature>
<dbReference type="InterPro" id="IPR001357">
    <property type="entry name" value="BRCT_dom"/>
</dbReference>
<comment type="caution">
    <text evidence="17">The sequence shown here is derived from an EMBL/GenBank/DDBJ whole genome shotgun (WGS) entry which is preliminary data.</text>
</comment>
<dbReference type="GO" id="GO:0005829">
    <property type="term" value="C:cytosol"/>
    <property type="evidence" value="ECO:0007669"/>
    <property type="project" value="TreeGrafter"/>
</dbReference>
<dbReference type="Gene3D" id="3.40.50.10190">
    <property type="entry name" value="BRCT domain"/>
    <property type="match status" value="1"/>
</dbReference>
<name>A0A0A2MAC3_9FLAO</name>
<evidence type="ECO:0000256" key="2">
    <source>
        <dbReference type="ARBA" id="ARBA00012722"/>
    </source>
</evidence>
<evidence type="ECO:0000256" key="5">
    <source>
        <dbReference type="ARBA" id="ARBA00022705"/>
    </source>
</evidence>
<keyword evidence="10 14" id="KW-0520">NAD</keyword>
<comment type="function">
    <text evidence="1 14">DNA ligase that catalyzes the formation of phosphodiester linkages between 5'-phosphoryl and 3'-hydroxyl groups in double-stranded DNA using NAD as a coenzyme and as the energy source for the reaction. It is essential for DNA replication and repair of damaged DNA.</text>
</comment>
<dbReference type="Proteomes" id="UP000030152">
    <property type="component" value="Unassembled WGS sequence"/>
</dbReference>
<comment type="catalytic activity">
    <reaction evidence="12 14">
        <text>NAD(+) + (deoxyribonucleotide)n-3'-hydroxyl + 5'-phospho-(deoxyribonucleotide)m = (deoxyribonucleotide)n+m + AMP + beta-nicotinamide D-nucleotide.</text>
        <dbReference type="EC" id="6.5.1.2"/>
    </reaction>
</comment>
<dbReference type="PIRSF" id="PIRSF001604">
    <property type="entry name" value="LigA"/>
    <property type="match status" value="1"/>
</dbReference>
<dbReference type="Pfam" id="PF03120">
    <property type="entry name" value="OB_DNA_ligase"/>
    <property type="match status" value="1"/>
</dbReference>
<feature type="binding site" evidence="14">
    <location>
        <position position="428"/>
    </location>
    <ligand>
        <name>Zn(2+)</name>
        <dbReference type="ChEBI" id="CHEBI:29105"/>
    </ligand>
</feature>
<dbReference type="Gene3D" id="6.20.10.30">
    <property type="match status" value="1"/>
</dbReference>
<keyword evidence="4 14" id="KW-0436">Ligase</keyword>
<dbReference type="SUPFAM" id="SSF47781">
    <property type="entry name" value="RuvA domain 2-like"/>
    <property type="match status" value="2"/>
</dbReference>
<dbReference type="FunFam" id="1.10.150.20:FF:000006">
    <property type="entry name" value="DNA ligase"/>
    <property type="match status" value="1"/>
</dbReference>
<dbReference type="FunFam" id="3.30.470.30:FF:000001">
    <property type="entry name" value="DNA ligase"/>
    <property type="match status" value="1"/>
</dbReference>
<dbReference type="OrthoDB" id="9759736at2"/>
<dbReference type="Pfam" id="PF00533">
    <property type="entry name" value="BRCT"/>
    <property type="match status" value="1"/>
</dbReference>
<organism evidence="17 18">
    <name type="scientific">Flavobacterium rivuli WB 3.3-2 = DSM 21788</name>
    <dbReference type="NCBI Taxonomy" id="1121895"/>
    <lineage>
        <taxon>Bacteria</taxon>
        <taxon>Pseudomonadati</taxon>
        <taxon>Bacteroidota</taxon>
        <taxon>Flavobacteriia</taxon>
        <taxon>Flavobacteriales</taxon>
        <taxon>Flavobacteriaceae</taxon>
        <taxon>Flavobacterium</taxon>
    </lineage>
</organism>